<evidence type="ECO:0000313" key="6">
    <source>
        <dbReference type="Proteomes" id="UP001527866"/>
    </source>
</evidence>
<dbReference type="InterPro" id="IPR038765">
    <property type="entry name" value="Papain-like_cys_pep_sf"/>
</dbReference>
<sequence length="780" mass="79636">MRAAVLTLVAAAAVLCSLPLLASLFSGPGWAGAAVTVVVLMALAGAVLRAVPRAAPAAPPAQVLVAVLALSALAAPREAFLGLFPTGGTIERAVEMFAQGRAEIDASPPPIDGTPAMALIVAVGVALVALIADLFTVVARTPAMVGLPVASFAAIPLTVDDSGVGAGAFALAAGGYVALLAADGLLRGGEGPPGSPVAAGGPSRAAGAAGHTVAGVGAAAGALVLALLVPLAVPGLADGQVHRLADPSRFGQEVVTTQHPLVSLRRDLASRSDSVVLEYTTTEDSPAYLRTYALDAFDGTDWTMEPVHTEDGAVVDGELPRPPGLSTALSPREVDTEVRLEQAPREAGFLPLPYPARGVDIGGEWYADPESLMVYSIEDQDVGARYTVTSLAPPAPAEVAERGAAPRVDGRFTEVPGGVDPRVAELAASETEGAEGPLAQAVALQEWFTSQNRFTYSLDPPEVPEGGDPLASFLFEDRVGYCEQFAAAMAVMARTLDIPARVAVGYTSGRQVGGDRWEVRESDAHAWPELYFEGVGWLRFEPTPSSGGGQGSATVPGYAAPEALEEPDEPGAAPSPDRPEEETPEPDSPEETEEPEDEEEPQAGGAAEPEDPQGGAGVPEWSGTAAAAAGAVAGALVLLLVPAAVRTVVRRSRVARAGGGSAEAAAAAWREVRALAVDLGLRWTPAESPRAAAGRLGEECGLAEADAEALRRLALAEEAARYAPSPAAAPPGALVADLRRASAAMRRSRGRGTRARAVLLPRSLMESGAARGKPEAAATA</sequence>
<dbReference type="SUPFAM" id="SSF54001">
    <property type="entry name" value="Cysteine proteinases"/>
    <property type="match status" value="1"/>
</dbReference>
<dbReference type="Pfam" id="PF11992">
    <property type="entry name" value="TgpA_N"/>
    <property type="match status" value="1"/>
</dbReference>
<feature type="signal peptide" evidence="3">
    <location>
        <begin position="1"/>
        <end position="22"/>
    </location>
</feature>
<reference evidence="5 6" key="1">
    <citation type="submission" date="2023-01" db="EMBL/GenBank/DDBJ databases">
        <title>Draft genome sequence of Nocardiopsis sp. RSe5-2 isolated from halophytes.</title>
        <authorList>
            <person name="Duangmal K."/>
            <person name="Chantavorakit T."/>
        </authorList>
    </citation>
    <scope>NUCLEOTIDE SEQUENCE [LARGE SCALE GENOMIC DNA]</scope>
    <source>
        <strain evidence="5 6">RSe5-2</strain>
    </source>
</reference>
<evidence type="ECO:0000256" key="3">
    <source>
        <dbReference type="SAM" id="SignalP"/>
    </source>
</evidence>
<dbReference type="InterPro" id="IPR002931">
    <property type="entry name" value="Transglutaminase-like"/>
</dbReference>
<name>A0ABT4UDA3_9ACTN</name>
<feature type="transmembrane region" description="Helical" evidence="2">
    <location>
        <begin position="63"/>
        <end position="84"/>
    </location>
</feature>
<keyword evidence="3" id="KW-0732">Signal</keyword>
<feature type="compositionally biased region" description="Acidic residues" evidence="1">
    <location>
        <begin position="579"/>
        <end position="601"/>
    </location>
</feature>
<comment type="caution">
    <text evidence="5">The sequence shown here is derived from an EMBL/GenBank/DDBJ whole genome shotgun (WGS) entry which is preliminary data.</text>
</comment>
<organism evidence="5 6">
    <name type="scientific">Nocardiopsis endophytica</name>
    <dbReference type="NCBI Taxonomy" id="3018445"/>
    <lineage>
        <taxon>Bacteria</taxon>
        <taxon>Bacillati</taxon>
        <taxon>Actinomycetota</taxon>
        <taxon>Actinomycetes</taxon>
        <taxon>Streptosporangiales</taxon>
        <taxon>Nocardiopsidaceae</taxon>
        <taxon>Nocardiopsis</taxon>
    </lineage>
</organism>
<protein>
    <submittedName>
        <fullName evidence="5">DUF3488 and transglutaminase-like domain-containing protein</fullName>
    </submittedName>
</protein>
<feature type="transmembrane region" description="Helical" evidence="2">
    <location>
        <begin position="32"/>
        <end position="51"/>
    </location>
</feature>
<dbReference type="InterPro" id="IPR021878">
    <property type="entry name" value="TgpA_N"/>
</dbReference>
<keyword evidence="2" id="KW-0812">Transmembrane</keyword>
<dbReference type="RefSeq" id="WP_270690549.1">
    <property type="nucleotide sequence ID" value="NZ_JAQFWQ010000157.1"/>
</dbReference>
<dbReference type="EMBL" id="JAQFWQ010000157">
    <property type="protein sequence ID" value="MDA2814979.1"/>
    <property type="molecule type" value="Genomic_DNA"/>
</dbReference>
<dbReference type="PANTHER" id="PTHR42736">
    <property type="entry name" value="PROTEIN-GLUTAMINE GAMMA-GLUTAMYLTRANSFERASE"/>
    <property type="match status" value="1"/>
</dbReference>
<keyword evidence="6" id="KW-1185">Reference proteome</keyword>
<dbReference type="SMART" id="SM00460">
    <property type="entry name" value="TGc"/>
    <property type="match status" value="1"/>
</dbReference>
<feature type="domain" description="Transglutaminase-like" evidence="4">
    <location>
        <begin position="474"/>
        <end position="544"/>
    </location>
</feature>
<evidence type="ECO:0000256" key="1">
    <source>
        <dbReference type="SAM" id="MobiDB-lite"/>
    </source>
</evidence>
<dbReference type="Pfam" id="PF01841">
    <property type="entry name" value="Transglut_core"/>
    <property type="match status" value="1"/>
</dbReference>
<dbReference type="Gene3D" id="3.10.620.30">
    <property type="match status" value="1"/>
</dbReference>
<feature type="transmembrane region" description="Helical" evidence="2">
    <location>
        <begin position="621"/>
        <end position="645"/>
    </location>
</feature>
<accession>A0ABT4UDA3</accession>
<feature type="region of interest" description="Disordered" evidence="1">
    <location>
        <begin position="562"/>
        <end position="621"/>
    </location>
</feature>
<evidence type="ECO:0000313" key="5">
    <source>
        <dbReference type="EMBL" id="MDA2814979.1"/>
    </source>
</evidence>
<keyword evidence="2" id="KW-1133">Transmembrane helix</keyword>
<dbReference type="InterPro" id="IPR052901">
    <property type="entry name" value="Bact_TGase-like"/>
</dbReference>
<evidence type="ECO:0000256" key="2">
    <source>
        <dbReference type="SAM" id="Phobius"/>
    </source>
</evidence>
<keyword evidence="2" id="KW-0472">Membrane</keyword>
<feature type="transmembrane region" description="Helical" evidence="2">
    <location>
        <begin position="116"/>
        <end position="135"/>
    </location>
</feature>
<feature type="transmembrane region" description="Helical" evidence="2">
    <location>
        <begin position="213"/>
        <end position="233"/>
    </location>
</feature>
<dbReference type="PANTHER" id="PTHR42736:SF1">
    <property type="entry name" value="PROTEIN-GLUTAMINE GAMMA-GLUTAMYLTRANSFERASE"/>
    <property type="match status" value="1"/>
</dbReference>
<proteinExistence type="predicted"/>
<feature type="chain" id="PRO_5047491261" evidence="3">
    <location>
        <begin position="23"/>
        <end position="780"/>
    </location>
</feature>
<evidence type="ECO:0000259" key="4">
    <source>
        <dbReference type="SMART" id="SM00460"/>
    </source>
</evidence>
<dbReference type="Proteomes" id="UP001527866">
    <property type="component" value="Unassembled WGS sequence"/>
</dbReference>
<gene>
    <name evidence="5" type="ORF">O4J56_30320</name>
</gene>